<dbReference type="InterPro" id="IPR006640">
    <property type="entry name" value="SprT-like_domain"/>
</dbReference>
<reference evidence="2" key="1">
    <citation type="submission" date="2018-05" db="EMBL/GenBank/DDBJ databases">
        <authorList>
            <person name="Lanie J.A."/>
            <person name="Ng W.-L."/>
            <person name="Kazmierczak K.M."/>
            <person name="Andrzejewski T.M."/>
            <person name="Davidsen T.M."/>
            <person name="Wayne K.J."/>
            <person name="Tettelin H."/>
            <person name="Glass J.I."/>
            <person name="Rusch D."/>
            <person name="Podicherti R."/>
            <person name="Tsui H.-C.T."/>
            <person name="Winkler M.E."/>
        </authorList>
    </citation>
    <scope>NUCLEOTIDE SEQUENCE</scope>
</reference>
<dbReference type="Pfam" id="PF10263">
    <property type="entry name" value="SprT-like"/>
    <property type="match status" value="1"/>
</dbReference>
<sequence>MACLMNSFKVPVQTLVKILNLGTLSLGKCRLDVGESAGLTRMFTLKKNGMDFVGQVWVRPGDPAIRIEIFNKNYFEEFDKPEPVVLDNLARKVLGRVSKDKELPETLKTLIREHFAEQESREEEKEGKVAETVNERDLDKIFECLNKEYFNNRVQAQIMWGRDVKSHNKSGFRYGSYDEGKKLIRVHPRLKQDFVPLCVLELTVYHEMCHQFAPSYKRNGTWQSHHPEFKRKEREYKNFKDARNWEKHNWHRLLLPSVENAEPVIA</sequence>
<organism evidence="2">
    <name type="scientific">marine metagenome</name>
    <dbReference type="NCBI Taxonomy" id="408172"/>
    <lineage>
        <taxon>unclassified sequences</taxon>
        <taxon>metagenomes</taxon>
        <taxon>ecological metagenomes</taxon>
    </lineage>
</organism>
<accession>A0A382GRF6</accession>
<evidence type="ECO:0000313" key="2">
    <source>
        <dbReference type="EMBL" id="SVB77452.1"/>
    </source>
</evidence>
<dbReference type="GO" id="GO:0006950">
    <property type="term" value="P:response to stress"/>
    <property type="evidence" value="ECO:0007669"/>
    <property type="project" value="UniProtKB-ARBA"/>
</dbReference>
<evidence type="ECO:0000259" key="1">
    <source>
        <dbReference type="Pfam" id="PF10263"/>
    </source>
</evidence>
<gene>
    <name evidence="2" type="ORF">METZ01_LOCUS230306</name>
</gene>
<dbReference type="AlphaFoldDB" id="A0A382GRF6"/>
<proteinExistence type="predicted"/>
<feature type="domain" description="SprT-like" evidence="1">
    <location>
        <begin position="139"/>
        <end position="238"/>
    </location>
</feature>
<protein>
    <recommendedName>
        <fullName evidence="1">SprT-like domain-containing protein</fullName>
    </recommendedName>
</protein>
<dbReference type="EMBL" id="UINC01056890">
    <property type="protein sequence ID" value="SVB77452.1"/>
    <property type="molecule type" value="Genomic_DNA"/>
</dbReference>
<name>A0A382GRF6_9ZZZZ</name>